<dbReference type="InterPro" id="IPR004358">
    <property type="entry name" value="Sig_transdc_His_kin-like_C"/>
</dbReference>
<feature type="region of interest" description="Disordered" evidence="8">
    <location>
        <begin position="999"/>
        <end position="1037"/>
    </location>
</feature>
<keyword evidence="9" id="KW-0812">Transmembrane</keyword>
<dbReference type="PROSITE" id="PS50110">
    <property type="entry name" value="RESPONSE_REGULATORY"/>
    <property type="match status" value="1"/>
</dbReference>
<dbReference type="PRINTS" id="PR00344">
    <property type="entry name" value="BCTRLSENSOR"/>
</dbReference>
<keyword evidence="9" id="KW-1133">Transmembrane helix</keyword>
<dbReference type="InterPro" id="IPR005467">
    <property type="entry name" value="His_kinase_dom"/>
</dbReference>
<dbReference type="SMART" id="SM00387">
    <property type="entry name" value="HATPase_c"/>
    <property type="match status" value="1"/>
</dbReference>
<dbReference type="Pfam" id="PF00072">
    <property type="entry name" value="Response_reg"/>
    <property type="match status" value="1"/>
</dbReference>
<dbReference type="SMART" id="SM00388">
    <property type="entry name" value="HisKA"/>
    <property type="match status" value="1"/>
</dbReference>
<dbReference type="InterPro" id="IPR018062">
    <property type="entry name" value="HTH_AraC-typ_CS"/>
</dbReference>
<dbReference type="Gene3D" id="2.60.40.10">
    <property type="entry name" value="Immunoglobulins"/>
    <property type="match status" value="1"/>
</dbReference>
<dbReference type="GO" id="GO:0000155">
    <property type="term" value="F:phosphorelay sensor kinase activity"/>
    <property type="evidence" value="ECO:0007669"/>
    <property type="project" value="InterPro"/>
</dbReference>
<reference evidence="13" key="1">
    <citation type="submission" date="2021-01" db="EMBL/GenBank/DDBJ databases">
        <title>Modified the classification status of verrucomicrobia.</title>
        <authorList>
            <person name="Feng X."/>
        </authorList>
    </citation>
    <scope>NUCLEOTIDE SEQUENCE</scope>
    <source>
        <strain evidence="13">KCTC 13126</strain>
    </source>
</reference>
<keyword evidence="4" id="KW-0805">Transcription regulation</keyword>
<dbReference type="PROSITE" id="PS00041">
    <property type="entry name" value="HTH_ARAC_FAMILY_1"/>
    <property type="match status" value="1"/>
</dbReference>
<organism evidence="13 14">
    <name type="scientific">Pelagicoccus mobilis</name>
    <dbReference type="NCBI Taxonomy" id="415221"/>
    <lineage>
        <taxon>Bacteria</taxon>
        <taxon>Pseudomonadati</taxon>
        <taxon>Verrucomicrobiota</taxon>
        <taxon>Opitutia</taxon>
        <taxon>Puniceicoccales</taxon>
        <taxon>Pelagicoccaceae</taxon>
        <taxon>Pelagicoccus</taxon>
    </lineage>
</organism>
<dbReference type="SUPFAM" id="SSF52172">
    <property type="entry name" value="CheY-like"/>
    <property type="match status" value="1"/>
</dbReference>
<dbReference type="SUPFAM" id="SSF55874">
    <property type="entry name" value="ATPase domain of HSP90 chaperone/DNA topoisomerase II/histidine kinase"/>
    <property type="match status" value="1"/>
</dbReference>
<dbReference type="Gene3D" id="3.40.50.2300">
    <property type="match status" value="1"/>
</dbReference>
<evidence type="ECO:0000256" key="6">
    <source>
        <dbReference type="ARBA" id="ARBA00023163"/>
    </source>
</evidence>
<feature type="domain" description="HTH araC/xylS-type" evidence="10">
    <location>
        <begin position="1195"/>
        <end position="1294"/>
    </location>
</feature>
<dbReference type="SMART" id="SM00448">
    <property type="entry name" value="REC"/>
    <property type="match status" value="1"/>
</dbReference>
<comment type="catalytic activity">
    <reaction evidence="1">
        <text>ATP + protein L-histidine = ADP + protein N-phospho-L-histidine.</text>
        <dbReference type="EC" id="2.7.13.3"/>
    </reaction>
</comment>
<dbReference type="Gene3D" id="1.10.287.130">
    <property type="match status" value="1"/>
</dbReference>
<proteinExistence type="predicted"/>
<feature type="domain" description="Response regulatory" evidence="12">
    <location>
        <begin position="1045"/>
        <end position="1160"/>
    </location>
</feature>
<evidence type="ECO:0000256" key="9">
    <source>
        <dbReference type="SAM" id="Phobius"/>
    </source>
</evidence>
<dbReference type="InterPro" id="IPR011006">
    <property type="entry name" value="CheY-like_superfamily"/>
</dbReference>
<dbReference type="Gene3D" id="2.130.10.10">
    <property type="entry name" value="YVTN repeat-like/Quinoprotein amine dehydrogenase"/>
    <property type="match status" value="1"/>
</dbReference>
<dbReference type="PROSITE" id="PS01124">
    <property type="entry name" value="HTH_ARAC_FAMILY_2"/>
    <property type="match status" value="1"/>
</dbReference>
<keyword evidence="9" id="KW-0472">Membrane</keyword>
<feature type="modified residue" description="4-aspartylphosphate" evidence="7">
    <location>
        <position position="1093"/>
    </location>
</feature>
<evidence type="ECO:0000256" key="1">
    <source>
        <dbReference type="ARBA" id="ARBA00000085"/>
    </source>
</evidence>
<dbReference type="Gene3D" id="1.10.10.60">
    <property type="entry name" value="Homeodomain-like"/>
    <property type="match status" value="1"/>
</dbReference>
<evidence type="ECO:0000259" key="11">
    <source>
        <dbReference type="PROSITE" id="PS50109"/>
    </source>
</evidence>
<comment type="caution">
    <text evidence="13">The sequence shown here is derived from an EMBL/GenBank/DDBJ whole genome shotgun (WGS) entry which is preliminary data.</text>
</comment>
<dbReference type="InterPro" id="IPR003661">
    <property type="entry name" value="HisK_dim/P_dom"/>
</dbReference>
<evidence type="ECO:0000256" key="8">
    <source>
        <dbReference type="SAM" id="MobiDB-lite"/>
    </source>
</evidence>
<dbReference type="PANTHER" id="PTHR43547:SF2">
    <property type="entry name" value="HYBRID SIGNAL TRANSDUCTION HISTIDINE KINASE C"/>
    <property type="match status" value="1"/>
</dbReference>
<dbReference type="Pfam" id="PF00512">
    <property type="entry name" value="HisKA"/>
    <property type="match status" value="1"/>
</dbReference>
<evidence type="ECO:0000256" key="2">
    <source>
        <dbReference type="ARBA" id="ARBA00012438"/>
    </source>
</evidence>
<dbReference type="PANTHER" id="PTHR43547">
    <property type="entry name" value="TWO-COMPONENT HISTIDINE KINASE"/>
    <property type="match status" value="1"/>
</dbReference>
<dbReference type="InterPro" id="IPR001789">
    <property type="entry name" value="Sig_transdc_resp-reg_receiver"/>
</dbReference>
<name>A0A934RQZ7_9BACT</name>
<dbReference type="SMART" id="SM00342">
    <property type="entry name" value="HTH_ARAC"/>
    <property type="match status" value="1"/>
</dbReference>
<dbReference type="InterPro" id="IPR036097">
    <property type="entry name" value="HisK_dim/P_sf"/>
</dbReference>
<protein>
    <recommendedName>
        <fullName evidence="2">histidine kinase</fullName>
        <ecNumber evidence="2">2.7.13.3</ecNumber>
    </recommendedName>
</protein>
<dbReference type="InterPro" id="IPR009057">
    <property type="entry name" value="Homeodomain-like_sf"/>
</dbReference>
<dbReference type="InterPro" id="IPR036890">
    <property type="entry name" value="HATPase_C_sf"/>
</dbReference>
<dbReference type="GO" id="GO:0043565">
    <property type="term" value="F:sequence-specific DNA binding"/>
    <property type="evidence" value="ECO:0007669"/>
    <property type="project" value="InterPro"/>
</dbReference>
<evidence type="ECO:0000256" key="3">
    <source>
        <dbReference type="ARBA" id="ARBA00022553"/>
    </source>
</evidence>
<dbReference type="EMBL" id="JAENIL010000001">
    <property type="protein sequence ID" value="MBK1875297.1"/>
    <property type="molecule type" value="Genomic_DNA"/>
</dbReference>
<dbReference type="InterPro" id="IPR003594">
    <property type="entry name" value="HATPase_dom"/>
</dbReference>
<dbReference type="Pfam" id="PF02518">
    <property type="entry name" value="HATPase_c"/>
    <property type="match status" value="1"/>
</dbReference>
<sequence>MKRLLTGLLFLSAPLCGILFAKPVRPLPHADPWRWQELEPISKFSMRHGNEDEQEILYFCADKQLVIYDGYQTKIHELPERYRHLNLFRVYPGLEGIVYLFSNGGLLSFRNETWAQLSESDEPIEHRNPNLYSRGRGNNEFFLVGGRVHILYKGELTPIEGIDEKASEIMIDSYGRLWTANRKSTFCHTLSNSEPWRATDSKEAKIPFDSSDFFIFAPNLNSNADGSEIWLSIGRRGYPSYRYDSEKLKWIPQDVGQTELNLGHQDAFFDKKTDDFVIVSRSDLHIRRNGTWFHLDELEDLADSRFRFFLSRKNGNLVVGGHGIKTVEGNLSNDRQETFEGVLFQCEDTRGHWWFIDIDSKIFECDPINDIWTQHSSNQIDTPISITAANDGTVWVAGSHEGTAAISYLDKNRWTRVQHPELRSRIGHLSVHQAANGDLYFGSGHEFRGHPNNLGGFAIYRRISGEYRSTHIPYPMVPNRPVGFAESPDGTSWVGGLQLRETKRLFEERMMDIPEFKNEFWIDHLLYDSNNLLWVAIWNKGLFRFDGIDWEKIQSENKLSSEQYCYLLEDKVRDDNIWIMGKSGVSRFDGQNWYPTALPEALKFARESGTLAQSSDGSLWVNQAARVWYFRLNTDFRPSENLRANFKAIRYNLDTDAPIVTIDPTSRTPAAPADIYMNWQGHDKWSRTPSKELKYSYRINGSPWSSYEAKSEVVLLDVEAGNHKFEVRAMDREGNVSDTIAVSSFYVQYPIWLRAWFITLVVLAVVSIVALIAIVIRQRMKHLLEVEDLKLQLFTNLSHELRTPLTVVLGPLESQIEKLPANWDKKPLELVHRNAKRVLRLIDQLLDFRRAEVQSIQFSRSLFDVVETVRENIQLLQPAADQKQQNISFKNELEHTKVWYDPEALEKILNNLLGNAIKYTPESGYIEVFLSHETSPSGENIVLSVSDNGLGIPSDSIDKIFDPFFRVSDRSKEKLRGSGIGLAYTKNLVDASEGTIDVESPVKQSDGSNSGSRFTVRLPLTHPPTASEAPDKGQAPATIDADKPILLLVEDDRDILDYLNSELRPIYNLLNATNGQEALELAVAEVPDLILTDVRMPKMDGKELCRQIKSTEETNHIPVIMLTSLKSDHHELEGLRSGADDFLNKPISSSLLREKIKNHLASRRLLHDKFKTQTQEMRFEPKEFTKNQTDQDFVAKARNFIFSHLDDPQLDVEGLASHMNMSRTHLYRKFKAILGMSPSVFIRSIRMNEAARILQTSDHNVTEVAAMVGMEDSSSFSYTFKKHHNKSPSEFMHRSKG</sequence>
<keyword evidence="14" id="KW-1185">Reference proteome</keyword>
<evidence type="ECO:0000256" key="4">
    <source>
        <dbReference type="ARBA" id="ARBA00023015"/>
    </source>
</evidence>
<feature type="transmembrane region" description="Helical" evidence="9">
    <location>
        <begin position="751"/>
        <end position="776"/>
    </location>
</feature>
<evidence type="ECO:0000256" key="5">
    <source>
        <dbReference type="ARBA" id="ARBA00023125"/>
    </source>
</evidence>
<feature type="domain" description="Histidine kinase" evidence="11">
    <location>
        <begin position="796"/>
        <end position="1022"/>
    </location>
</feature>
<evidence type="ECO:0000313" key="13">
    <source>
        <dbReference type="EMBL" id="MBK1875297.1"/>
    </source>
</evidence>
<dbReference type="SUPFAM" id="SSF47384">
    <property type="entry name" value="Homodimeric domain of signal transducing histidine kinase"/>
    <property type="match status" value="1"/>
</dbReference>
<gene>
    <name evidence="13" type="ORF">JIN87_00385</name>
</gene>
<dbReference type="SUPFAM" id="SSF63829">
    <property type="entry name" value="Calcium-dependent phosphotriesterase"/>
    <property type="match status" value="1"/>
</dbReference>
<keyword evidence="5" id="KW-0238">DNA-binding</keyword>
<dbReference type="Pfam" id="PF12833">
    <property type="entry name" value="HTH_18"/>
    <property type="match status" value="1"/>
</dbReference>
<dbReference type="PROSITE" id="PS50109">
    <property type="entry name" value="HIS_KIN"/>
    <property type="match status" value="1"/>
</dbReference>
<dbReference type="InterPro" id="IPR015943">
    <property type="entry name" value="WD40/YVTN_repeat-like_dom_sf"/>
</dbReference>
<accession>A0A934RQZ7</accession>
<dbReference type="RefSeq" id="WP_200353512.1">
    <property type="nucleotide sequence ID" value="NZ_JAENIL010000001.1"/>
</dbReference>
<dbReference type="GO" id="GO:0003700">
    <property type="term" value="F:DNA-binding transcription factor activity"/>
    <property type="evidence" value="ECO:0007669"/>
    <property type="project" value="InterPro"/>
</dbReference>
<evidence type="ECO:0000259" key="12">
    <source>
        <dbReference type="PROSITE" id="PS50110"/>
    </source>
</evidence>
<dbReference type="InterPro" id="IPR013783">
    <property type="entry name" value="Ig-like_fold"/>
</dbReference>
<dbReference type="EC" id="2.7.13.3" evidence="2"/>
<keyword evidence="6" id="KW-0804">Transcription</keyword>
<dbReference type="Gene3D" id="3.30.565.10">
    <property type="entry name" value="Histidine kinase-like ATPase, C-terminal domain"/>
    <property type="match status" value="1"/>
</dbReference>
<dbReference type="SUPFAM" id="SSF46689">
    <property type="entry name" value="Homeodomain-like"/>
    <property type="match status" value="2"/>
</dbReference>
<dbReference type="CDD" id="cd00082">
    <property type="entry name" value="HisKA"/>
    <property type="match status" value="1"/>
</dbReference>
<evidence type="ECO:0000256" key="7">
    <source>
        <dbReference type="PROSITE-ProRule" id="PRU00169"/>
    </source>
</evidence>
<dbReference type="CDD" id="cd00075">
    <property type="entry name" value="HATPase"/>
    <property type="match status" value="1"/>
</dbReference>
<dbReference type="Proteomes" id="UP000617628">
    <property type="component" value="Unassembled WGS sequence"/>
</dbReference>
<evidence type="ECO:0000259" key="10">
    <source>
        <dbReference type="PROSITE" id="PS01124"/>
    </source>
</evidence>
<feature type="compositionally biased region" description="Polar residues" evidence="8">
    <location>
        <begin position="1002"/>
        <end position="1013"/>
    </location>
</feature>
<evidence type="ECO:0000313" key="14">
    <source>
        <dbReference type="Proteomes" id="UP000617628"/>
    </source>
</evidence>
<dbReference type="InterPro" id="IPR018060">
    <property type="entry name" value="HTH_AraC"/>
</dbReference>
<keyword evidence="3 7" id="KW-0597">Phosphoprotein</keyword>